<feature type="domain" description="DC1" evidence="2">
    <location>
        <begin position="73"/>
        <end position="118"/>
    </location>
</feature>
<organism evidence="3 4">
    <name type="scientific">Manihot esculenta</name>
    <name type="common">Cassava</name>
    <name type="synonym">Jatropha manihot</name>
    <dbReference type="NCBI Taxonomy" id="3983"/>
    <lineage>
        <taxon>Eukaryota</taxon>
        <taxon>Viridiplantae</taxon>
        <taxon>Streptophyta</taxon>
        <taxon>Embryophyta</taxon>
        <taxon>Tracheophyta</taxon>
        <taxon>Spermatophyta</taxon>
        <taxon>Magnoliopsida</taxon>
        <taxon>eudicotyledons</taxon>
        <taxon>Gunneridae</taxon>
        <taxon>Pentapetalae</taxon>
        <taxon>rosids</taxon>
        <taxon>fabids</taxon>
        <taxon>Malpighiales</taxon>
        <taxon>Euphorbiaceae</taxon>
        <taxon>Crotonoideae</taxon>
        <taxon>Manihoteae</taxon>
        <taxon>Manihot</taxon>
    </lineage>
</organism>
<feature type="domain" description="DC1" evidence="2">
    <location>
        <begin position="127"/>
        <end position="175"/>
    </location>
</feature>
<dbReference type="AlphaFoldDB" id="A0A2C9VDB8"/>
<evidence type="ECO:0000313" key="3">
    <source>
        <dbReference type="EMBL" id="OAY43111.1"/>
    </source>
</evidence>
<reference evidence="4" key="1">
    <citation type="journal article" date="2016" name="Nat. Biotechnol.">
        <title>Sequencing wild and cultivated cassava and related species reveals extensive interspecific hybridization and genetic diversity.</title>
        <authorList>
            <person name="Bredeson J.V."/>
            <person name="Lyons J.B."/>
            <person name="Prochnik S.E."/>
            <person name="Wu G.A."/>
            <person name="Ha C.M."/>
            <person name="Edsinger-Gonzales E."/>
            <person name="Grimwood J."/>
            <person name="Schmutz J."/>
            <person name="Rabbi I.Y."/>
            <person name="Egesi C."/>
            <person name="Nauluvula P."/>
            <person name="Lebot V."/>
            <person name="Ndunguru J."/>
            <person name="Mkamilo G."/>
            <person name="Bart R.S."/>
            <person name="Setter T.L."/>
            <person name="Gleadow R.M."/>
            <person name="Kulakow P."/>
            <person name="Ferguson M.E."/>
            <person name="Rounsley S."/>
            <person name="Rokhsar D.S."/>
        </authorList>
    </citation>
    <scope>NUCLEOTIDE SEQUENCE [LARGE SCALE GENOMIC DNA]</scope>
    <source>
        <strain evidence="4">cv. AM560-2</strain>
    </source>
</reference>
<name>A0A2C9VDB8_MANES</name>
<dbReference type="Pfam" id="PF03107">
    <property type="entry name" value="C1_2"/>
    <property type="match status" value="3"/>
</dbReference>
<sequence>MGRLDIDPTLQHFSHPHVLKLQNFNSQIANGSATCAACKLLPSGWMYVCSSCNYYLHKACSQMPQNKKHQVDPQHNLTLLSSPVYDGGAFKCNACGDHGKGFCYHCKECELDLHTLCAHMPPSVNINSHHHTLSLCFSPPYQKKAFQCDICKGSGSNHWLYRCELCNFDAHLNCAICNIQTKAASGIQQMPPEQQDHQLVRSRSVPPQLSAASTSLVHRVPSLTMPATHQQIWSPSISASGNLIPVVGSSSRSQPVHQMGGYYTAGVPVLPGSGQYFHQPPRTNNTMDNNLMGIFMKGVVDGVAQQAGQILLGTILGGFSFN</sequence>
<feature type="domain" description="DC1" evidence="2">
    <location>
        <begin position="13"/>
        <end position="60"/>
    </location>
</feature>
<evidence type="ECO:0000259" key="2">
    <source>
        <dbReference type="Pfam" id="PF03107"/>
    </source>
</evidence>
<evidence type="ECO:0000313" key="4">
    <source>
        <dbReference type="Proteomes" id="UP000091857"/>
    </source>
</evidence>
<keyword evidence="4" id="KW-1185">Reference proteome</keyword>
<accession>A0A2C9VDB8</accession>
<dbReference type="Proteomes" id="UP000091857">
    <property type="component" value="Chromosome 8"/>
</dbReference>
<keyword evidence="1" id="KW-0677">Repeat</keyword>
<dbReference type="EMBL" id="CM004394">
    <property type="protein sequence ID" value="OAY43111.1"/>
    <property type="molecule type" value="Genomic_DNA"/>
</dbReference>
<dbReference type="OrthoDB" id="1877533at2759"/>
<gene>
    <name evidence="3" type="ORF">MANES_08G043400v8</name>
</gene>
<dbReference type="PANTHER" id="PTHR46288:SF69">
    <property type="entry name" value="DC1 DOMAIN-CONTAINING PROTEIN"/>
    <property type="match status" value="1"/>
</dbReference>
<dbReference type="InterPro" id="IPR046349">
    <property type="entry name" value="C1-like_sf"/>
</dbReference>
<protein>
    <recommendedName>
        <fullName evidence="2">DC1 domain-containing protein</fullName>
    </recommendedName>
</protein>
<dbReference type="Gramene" id="Manes.08G043400.1.v8.1">
    <property type="protein sequence ID" value="Manes.08G043400.1.v8.1.CDS.1"/>
    <property type="gene ID" value="Manes.08G043400.v8.1"/>
</dbReference>
<dbReference type="InterPro" id="IPR004146">
    <property type="entry name" value="DC1"/>
</dbReference>
<dbReference type="SUPFAM" id="SSF57889">
    <property type="entry name" value="Cysteine-rich domain"/>
    <property type="match status" value="1"/>
</dbReference>
<proteinExistence type="predicted"/>
<dbReference type="PANTHER" id="PTHR46288">
    <property type="entry name" value="PHORBOL-ESTER/DAG-TYPE DOMAIN-CONTAINING PROTEIN"/>
    <property type="match status" value="1"/>
</dbReference>
<comment type="caution">
    <text evidence="3">The sequence shown here is derived from an EMBL/GenBank/DDBJ whole genome shotgun (WGS) entry which is preliminary data.</text>
</comment>
<evidence type="ECO:0000256" key="1">
    <source>
        <dbReference type="ARBA" id="ARBA00022737"/>
    </source>
</evidence>